<protein>
    <recommendedName>
        <fullName evidence="8">N-alpha-acetyltransferase 60</fullName>
        <ecNumber evidence="7">2.3.1.259</ecNumber>
        <ecNumber evidence="1">2.3.1.48</ecNumber>
    </recommendedName>
</protein>
<dbReference type="Gene3D" id="3.40.630.30">
    <property type="match status" value="1"/>
</dbReference>
<evidence type="ECO:0000256" key="4">
    <source>
        <dbReference type="ARBA" id="ARBA00022853"/>
    </source>
</evidence>
<accession>A0A8J4D0L6</accession>
<evidence type="ECO:0000313" key="13">
    <source>
        <dbReference type="EMBL" id="GIL93453.1"/>
    </source>
</evidence>
<evidence type="ECO:0000256" key="8">
    <source>
        <dbReference type="ARBA" id="ARBA00026144"/>
    </source>
</evidence>
<gene>
    <name evidence="13" type="ORF">Vretifemale_20851</name>
</gene>
<feature type="compositionally biased region" description="Low complexity" evidence="11">
    <location>
        <begin position="336"/>
        <end position="355"/>
    </location>
</feature>
<dbReference type="GO" id="GO:0120518">
    <property type="term" value="F:protein N-terminal-methionine acetyltransferase activity"/>
    <property type="evidence" value="ECO:0007669"/>
    <property type="project" value="UniProtKB-EC"/>
</dbReference>
<dbReference type="GO" id="GO:0000139">
    <property type="term" value="C:Golgi membrane"/>
    <property type="evidence" value="ECO:0007669"/>
    <property type="project" value="TreeGrafter"/>
</dbReference>
<feature type="region of interest" description="Disordered" evidence="11">
    <location>
        <begin position="319"/>
        <end position="371"/>
    </location>
</feature>
<feature type="region of interest" description="Disordered" evidence="11">
    <location>
        <begin position="190"/>
        <end position="226"/>
    </location>
</feature>
<feature type="compositionally biased region" description="Low complexity" evidence="11">
    <location>
        <begin position="193"/>
        <end position="203"/>
    </location>
</feature>
<evidence type="ECO:0000256" key="3">
    <source>
        <dbReference type="ARBA" id="ARBA00022829"/>
    </source>
</evidence>
<dbReference type="Pfam" id="PF00583">
    <property type="entry name" value="Acetyltransf_1"/>
    <property type="match status" value="1"/>
</dbReference>
<dbReference type="InterPro" id="IPR045141">
    <property type="entry name" value="NAA60-like"/>
</dbReference>
<evidence type="ECO:0000256" key="5">
    <source>
        <dbReference type="ARBA" id="ARBA00023315"/>
    </source>
</evidence>
<evidence type="ECO:0000259" key="12">
    <source>
        <dbReference type="PROSITE" id="PS51186"/>
    </source>
</evidence>
<keyword evidence="3" id="KW-0159">Chromosome partition</keyword>
<dbReference type="Proteomes" id="UP000747110">
    <property type="component" value="Unassembled WGS sequence"/>
</dbReference>
<name>A0A8J4D0L6_9CHLO</name>
<dbReference type="PANTHER" id="PTHR14744">
    <property type="entry name" value="N-ALPHA-ACETYLTRANSFERASE 60"/>
    <property type="match status" value="1"/>
</dbReference>
<feature type="compositionally biased region" description="Polar residues" evidence="11">
    <location>
        <begin position="325"/>
        <end position="335"/>
    </location>
</feature>
<feature type="compositionally biased region" description="Low complexity" evidence="11">
    <location>
        <begin position="212"/>
        <end position="226"/>
    </location>
</feature>
<evidence type="ECO:0000256" key="9">
    <source>
        <dbReference type="ARBA" id="ARBA00048017"/>
    </source>
</evidence>
<evidence type="ECO:0000256" key="2">
    <source>
        <dbReference type="ARBA" id="ARBA00022679"/>
    </source>
</evidence>
<comment type="caution">
    <text evidence="13">The sequence shown here is derived from an EMBL/GenBank/DDBJ whole genome shotgun (WGS) entry which is preliminary data.</text>
</comment>
<evidence type="ECO:0000256" key="6">
    <source>
        <dbReference type="ARBA" id="ARBA00025774"/>
    </source>
</evidence>
<comment type="catalytic activity">
    <reaction evidence="9">
        <text>L-lysyl-[protein] + acetyl-CoA = N(6)-acetyl-L-lysyl-[protein] + CoA + H(+)</text>
        <dbReference type="Rhea" id="RHEA:45948"/>
        <dbReference type="Rhea" id="RHEA-COMP:9752"/>
        <dbReference type="Rhea" id="RHEA-COMP:10731"/>
        <dbReference type="ChEBI" id="CHEBI:15378"/>
        <dbReference type="ChEBI" id="CHEBI:29969"/>
        <dbReference type="ChEBI" id="CHEBI:57287"/>
        <dbReference type="ChEBI" id="CHEBI:57288"/>
        <dbReference type="ChEBI" id="CHEBI:61930"/>
        <dbReference type="EC" id="2.3.1.48"/>
    </reaction>
</comment>
<dbReference type="GO" id="GO:0007059">
    <property type="term" value="P:chromosome segregation"/>
    <property type="evidence" value="ECO:0007669"/>
    <property type="project" value="UniProtKB-KW"/>
</dbReference>
<dbReference type="InterPro" id="IPR016181">
    <property type="entry name" value="Acyl_CoA_acyltransferase"/>
</dbReference>
<sequence length="399" mass="40016">MAYLRLLRGSDLRTIQNSYVELFQLQAPSRRALEDALASKRWLSLAAVSPDTSSPSRQEYMGGFVMSVVATVADFHTDMNYYSNGGGLSAADGGGGGAGVGVQASGLETIRLPLEEKAVNICVLGVLPSYRRRGLARLMLRQVVDSARTASACAVFLHVRPSNTAALALYQSAGFVAAALLPAYYDNEDAPASSDGSSGSSSRSSRDKSGYDAGRAAADGAPAEGPRTAGGDAVLLVLPLTEEAAAAVAAAAVASRDAVQAAVTEARNDAAGATAISVPGGDAVRNAARSGGDIQEAARPAAAIGVDTPQSGNRFVGRGLPNEPVTASLSQSRVNTTSGSATTTTATTTSTRGAGDPPVNGRDGSAEGPGGLLGILAAAAAGVADGLSGLLPGRARAGR</sequence>
<evidence type="ECO:0000256" key="11">
    <source>
        <dbReference type="SAM" id="MobiDB-lite"/>
    </source>
</evidence>
<dbReference type="EC" id="2.3.1.259" evidence="7"/>
<dbReference type="EMBL" id="BNCP01000101">
    <property type="protein sequence ID" value="GIL93453.1"/>
    <property type="molecule type" value="Genomic_DNA"/>
</dbReference>
<evidence type="ECO:0000256" key="7">
    <source>
        <dbReference type="ARBA" id="ARBA00026111"/>
    </source>
</evidence>
<reference evidence="13" key="1">
    <citation type="journal article" date="2021" name="Proc. Natl. Acad. Sci. U.S.A.">
        <title>Three genomes in the algal genus Volvox reveal the fate of a haploid sex-determining region after a transition to homothallism.</title>
        <authorList>
            <person name="Yamamoto K."/>
            <person name="Hamaji T."/>
            <person name="Kawai-Toyooka H."/>
            <person name="Matsuzaki R."/>
            <person name="Takahashi F."/>
            <person name="Nishimura Y."/>
            <person name="Kawachi M."/>
            <person name="Noguchi H."/>
            <person name="Minakuchi Y."/>
            <person name="Umen J.G."/>
            <person name="Toyoda A."/>
            <person name="Nozaki H."/>
        </authorList>
    </citation>
    <scope>NUCLEOTIDE SEQUENCE</scope>
    <source>
        <strain evidence="13">NIES-3786</strain>
    </source>
</reference>
<feature type="non-terminal residue" evidence="13">
    <location>
        <position position="399"/>
    </location>
</feature>
<comment type="catalytic activity">
    <reaction evidence="10">
        <text>N-terminal L-methionyl-[transmembrane protein] + acetyl-CoA = N-terminal N(alpha)-acetyl-L-methionyl-[transmembrane protein] + CoA + H(+)</text>
        <dbReference type="Rhea" id="RHEA:50604"/>
        <dbReference type="Rhea" id="RHEA-COMP:12745"/>
        <dbReference type="Rhea" id="RHEA-COMP:12746"/>
        <dbReference type="ChEBI" id="CHEBI:15378"/>
        <dbReference type="ChEBI" id="CHEBI:57287"/>
        <dbReference type="ChEBI" id="CHEBI:57288"/>
        <dbReference type="ChEBI" id="CHEBI:64731"/>
        <dbReference type="ChEBI" id="CHEBI:133414"/>
        <dbReference type="EC" id="2.3.1.259"/>
    </reaction>
</comment>
<organism evidence="13 14">
    <name type="scientific">Volvox reticuliferus</name>
    <dbReference type="NCBI Taxonomy" id="1737510"/>
    <lineage>
        <taxon>Eukaryota</taxon>
        <taxon>Viridiplantae</taxon>
        <taxon>Chlorophyta</taxon>
        <taxon>core chlorophytes</taxon>
        <taxon>Chlorophyceae</taxon>
        <taxon>CS clade</taxon>
        <taxon>Chlamydomonadales</taxon>
        <taxon>Volvocaceae</taxon>
        <taxon>Volvox</taxon>
    </lineage>
</organism>
<dbReference type="SUPFAM" id="SSF55729">
    <property type="entry name" value="Acyl-CoA N-acyltransferases (Nat)"/>
    <property type="match status" value="1"/>
</dbReference>
<evidence type="ECO:0000256" key="1">
    <source>
        <dbReference type="ARBA" id="ARBA00013184"/>
    </source>
</evidence>
<dbReference type="OrthoDB" id="41532at2759"/>
<dbReference type="AlphaFoldDB" id="A0A8J4D0L6"/>
<dbReference type="CDD" id="cd04301">
    <property type="entry name" value="NAT_SF"/>
    <property type="match status" value="1"/>
</dbReference>
<dbReference type="EC" id="2.3.1.48" evidence="1"/>
<evidence type="ECO:0000256" key="10">
    <source>
        <dbReference type="ARBA" id="ARBA00048848"/>
    </source>
</evidence>
<dbReference type="PROSITE" id="PS51186">
    <property type="entry name" value="GNAT"/>
    <property type="match status" value="1"/>
</dbReference>
<keyword evidence="2" id="KW-0808">Transferase</keyword>
<proteinExistence type="inferred from homology"/>
<keyword evidence="5" id="KW-0012">Acyltransferase</keyword>
<keyword evidence="14" id="KW-1185">Reference proteome</keyword>
<keyword evidence="4" id="KW-0156">Chromatin regulator</keyword>
<dbReference type="InterPro" id="IPR000182">
    <property type="entry name" value="GNAT_dom"/>
</dbReference>
<evidence type="ECO:0000313" key="14">
    <source>
        <dbReference type="Proteomes" id="UP000747110"/>
    </source>
</evidence>
<feature type="domain" description="N-acetyltransferase" evidence="12">
    <location>
        <begin position="121"/>
        <end position="197"/>
    </location>
</feature>
<dbReference type="GO" id="GO:0004402">
    <property type="term" value="F:histone acetyltransferase activity"/>
    <property type="evidence" value="ECO:0007669"/>
    <property type="project" value="TreeGrafter"/>
</dbReference>
<dbReference type="PANTHER" id="PTHR14744:SF15">
    <property type="entry name" value="N-ALPHA-ACETYLTRANSFERASE 60"/>
    <property type="match status" value="1"/>
</dbReference>
<comment type="similarity">
    <text evidence="6">Belongs to the acetyltransferase family. NAA60 subfamily.</text>
</comment>